<evidence type="ECO:0000256" key="1">
    <source>
        <dbReference type="SAM" id="Phobius"/>
    </source>
</evidence>
<keyword evidence="1" id="KW-1133">Transmembrane helix</keyword>
<feature type="transmembrane region" description="Helical" evidence="1">
    <location>
        <begin position="76"/>
        <end position="98"/>
    </location>
</feature>
<keyword evidence="1" id="KW-0472">Membrane</keyword>
<dbReference type="Proteomes" id="UP000075882">
    <property type="component" value="Unassembled WGS sequence"/>
</dbReference>
<reference evidence="2" key="1">
    <citation type="submission" date="2022-08" db="UniProtKB">
        <authorList>
            <consortium name="EnsemblMetazoa"/>
        </authorList>
    </citation>
    <scope>IDENTIFICATION</scope>
</reference>
<keyword evidence="1" id="KW-0812">Transmembrane</keyword>
<protein>
    <submittedName>
        <fullName evidence="2">Uncharacterized protein</fullName>
    </submittedName>
</protein>
<evidence type="ECO:0000313" key="2">
    <source>
        <dbReference type="EnsemblMetazoa" id="ACOM028273-PA.1"/>
    </source>
</evidence>
<accession>A0A8W7PA67</accession>
<name>A0A8W7PA67_ANOCL</name>
<proteinExistence type="predicted"/>
<sequence length="114" mass="13307">MSGAKRIILNGRNSLLPGALTRKTNERRTDRAIQAVNEGRYKQSLEDDQTIARRLTRERKLIFSVSLRIKHNFRQLYYLIALQHTLSLALHISAYGYLRLCFCCLYFTCIVPIF</sequence>
<dbReference type="AlphaFoldDB" id="A0A8W7PA67"/>
<dbReference type="EnsemblMetazoa" id="ACOM028273-RA">
    <property type="protein sequence ID" value="ACOM028273-PA.1"/>
    <property type="gene ID" value="ACOM028273"/>
</dbReference>
<organism evidence="2">
    <name type="scientific">Anopheles coluzzii</name>
    <name type="common">African malaria mosquito</name>
    <dbReference type="NCBI Taxonomy" id="1518534"/>
    <lineage>
        <taxon>Eukaryota</taxon>
        <taxon>Metazoa</taxon>
        <taxon>Ecdysozoa</taxon>
        <taxon>Arthropoda</taxon>
        <taxon>Hexapoda</taxon>
        <taxon>Insecta</taxon>
        <taxon>Pterygota</taxon>
        <taxon>Neoptera</taxon>
        <taxon>Endopterygota</taxon>
        <taxon>Diptera</taxon>
        <taxon>Nematocera</taxon>
        <taxon>Culicoidea</taxon>
        <taxon>Culicidae</taxon>
        <taxon>Anophelinae</taxon>
        <taxon>Anopheles</taxon>
    </lineage>
</organism>